<reference evidence="2" key="1">
    <citation type="journal article" date="2023" name="Commun. Biol.">
        <title>Genome analysis of Parmales, the sister group of diatoms, reveals the evolutionary specialization of diatoms from phago-mixotrophs to photoautotrophs.</title>
        <authorList>
            <person name="Ban H."/>
            <person name="Sato S."/>
            <person name="Yoshikawa S."/>
            <person name="Yamada K."/>
            <person name="Nakamura Y."/>
            <person name="Ichinomiya M."/>
            <person name="Sato N."/>
            <person name="Blanc-Mathieu R."/>
            <person name="Endo H."/>
            <person name="Kuwata A."/>
            <person name="Ogata H."/>
        </authorList>
    </citation>
    <scope>NUCLEOTIDE SEQUENCE [LARGE SCALE GENOMIC DNA]</scope>
    <source>
        <strain evidence="2">NIES 3700</strain>
    </source>
</reference>
<gene>
    <name evidence="1" type="ORF">TrLO_g1949</name>
</gene>
<name>A0A9W7EFJ8_9STRA</name>
<dbReference type="SUPFAM" id="SSF82199">
    <property type="entry name" value="SET domain"/>
    <property type="match status" value="1"/>
</dbReference>
<dbReference type="EMBL" id="BRXW01000700">
    <property type="protein sequence ID" value="GMH74698.1"/>
    <property type="molecule type" value="Genomic_DNA"/>
</dbReference>
<evidence type="ECO:0000313" key="2">
    <source>
        <dbReference type="Proteomes" id="UP001165122"/>
    </source>
</evidence>
<sequence>MMSRAGGKVLKSREAAAFLHSEVVLAAVVAPQRKLFIIGFGSVARSMLVRLRSAVKAKTIAPFSHVTYFAPEITATCGFEKCVDDEVFSFRHIPQVTVKTLGALMNTLVAAGAADGDVVCELACRIDTVTIWRECKARGLHFCNSGFDVWEDQELDLDNIKVFRNDPEFNAGPGGRTSVIGFGMNPGIISHLAVLVPGKFEIRGDCYDQLGVILLSETWDPFFCGVTLTVDDAALQDPSKKCGPTPLQVCGGVWSCLRFIVDQPLAGDCFPEDVPTPFVMAHALPGAGTLTCCPCPEALAVPAFFDPSAPDAGDVILAATLAPGNGVGGDALAHDDALAETSGVGVVTPIALARLERMAPIEGAKKGVAATVALRSGTCLAQLPQAGATTEETIVRTAGFPFNHSCAPNCYLDRNRAVKTMGPVAAGAELTVDYALTASAAKAPKAQLGPGEACACGSKVFACRGPVGDWRGLPAATMRQYLDNYPILREVEEEARGLSLAPAAAGGGKAQRRY</sequence>
<keyword evidence="2" id="KW-1185">Reference proteome</keyword>
<evidence type="ECO:0008006" key="3">
    <source>
        <dbReference type="Google" id="ProtNLM"/>
    </source>
</evidence>
<organism evidence="1 2">
    <name type="scientific">Triparma laevis f. longispina</name>
    <dbReference type="NCBI Taxonomy" id="1714387"/>
    <lineage>
        <taxon>Eukaryota</taxon>
        <taxon>Sar</taxon>
        <taxon>Stramenopiles</taxon>
        <taxon>Ochrophyta</taxon>
        <taxon>Bolidophyceae</taxon>
        <taxon>Parmales</taxon>
        <taxon>Triparmaceae</taxon>
        <taxon>Triparma</taxon>
    </lineage>
</organism>
<dbReference type="InterPro" id="IPR046341">
    <property type="entry name" value="SET_dom_sf"/>
</dbReference>
<evidence type="ECO:0000313" key="1">
    <source>
        <dbReference type="EMBL" id="GMH74698.1"/>
    </source>
</evidence>
<dbReference type="AlphaFoldDB" id="A0A9W7EFJ8"/>
<dbReference type="CDD" id="cd08161">
    <property type="entry name" value="SET"/>
    <property type="match status" value="1"/>
</dbReference>
<accession>A0A9W7EFJ8</accession>
<comment type="caution">
    <text evidence="1">The sequence shown here is derived from an EMBL/GenBank/DDBJ whole genome shotgun (WGS) entry which is preliminary data.</text>
</comment>
<protein>
    <recommendedName>
        <fullName evidence="3">SET domain-containing protein</fullName>
    </recommendedName>
</protein>
<dbReference type="Proteomes" id="UP001165122">
    <property type="component" value="Unassembled WGS sequence"/>
</dbReference>
<proteinExistence type="predicted"/>
<dbReference type="Gene3D" id="3.40.50.720">
    <property type="entry name" value="NAD(P)-binding Rossmann-like Domain"/>
    <property type="match status" value="1"/>
</dbReference>
<dbReference type="Gene3D" id="2.170.270.10">
    <property type="entry name" value="SET domain"/>
    <property type="match status" value="1"/>
</dbReference>